<dbReference type="EMBL" id="DVNZ01000197">
    <property type="protein sequence ID" value="HIU94742.1"/>
    <property type="molecule type" value="Genomic_DNA"/>
</dbReference>
<dbReference type="PANTHER" id="PTHR30146:SF109">
    <property type="entry name" value="HTH-TYPE TRANSCRIPTIONAL REGULATOR GALS"/>
    <property type="match status" value="1"/>
</dbReference>
<evidence type="ECO:0000256" key="2">
    <source>
        <dbReference type="ARBA" id="ARBA00023125"/>
    </source>
</evidence>
<organism evidence="5 6">
    <name type="scientific">Candidatus Aphodomorpha intestinavium</name>
    <dbReference type="NCBI Taxonomy" id="2840672"/>
    <lineage>
        <taxon>Bacteria</taxon>
        <taxon>Bacillati</taxon>
        <taxon>Bacillota</taxon>
        <taxon>Clostridia</taxon>
        <taxon>Eubacteriales</taxon>
        <taxon>Candidatus Aphodomorpha</taxon>
    </lineage>
</organism>
<keyword evidence="2 5" id="KW-0238">DNA-binding</keyword>
<dbReference type="CDD" id="cd01392">
    <property type="entry name" value="HTH_LacI"/>
    <property type="match status" value="1"/>
</dbReference>
<dbReference type="PROSITE" id="PS50932">
    <property type="entry name" value="HTH_LACI_2"/>
    <property type="match status" value="1"/>
</dbReference>
<evidence type="ECO:0000313" key="5">
    <source>
        <dbReference type="EMBL" id="HIU94742.1"/>
    </source>
</evidence>
<keyword evidence="1" id="KW-0805">Transcription regulation</keyword>
<dbReference type="PRINTS" id="PR00036">
    <property type="entry name" value="HTHLACI"/>
</dbReference>
<dbReference type="Pfam" id="PF00356">
    <property type="entry name" value="LacI"/>
    <property type="match status" value="1"/>
</dbReference>
<dbReference type="Gene3D" id="1.10.260.40">
    <property type="entry name" value="lambda repressor-like DNA-binding domains"/>
    <property type="match status" value="1"/>
</dbReference>
<feature type="non-terminal residue" evidence="5">
    <location>
        <position position="69"/>
    </location>
</feature>
<dbReference type="SMART" id="SM00354">
    <property type="entry name" value="HTH_LACI"/>
    <property type="match status" value="1"/>
</dbReference>
<reference evidence="5" key="2">
    <citation type="journal article" date="2021" name="PeerJ">
        <title>Extensive microbial diversity within the chicken gut microbiome revealed by metagenomics and culture.</title>
        <authorList>
            <person name="Gilroy R."/>
            <person name="Ravi A."/>
            <person name="Getino M."/>
            <person name="Pursley I."/>
            <person name="Horton D.L."/>
            <person name="Alikhan N.F."/>
            <person name="Baker D."/>
            <person name="Gharbi K."/>
            <person name="Hall N."/>
            <person name="Watson M."/>
            <person name="Adriaenssens E.M."/>
            <person name="Foster-Nyarko E."/>
            <person name="Jarju S."/>
            <person name="Secka A."/>
            <person name="Antonio M."/>
            <person name="Oren A."/>
            <person name="Chaudhuri R.R."/>
            <person name="La Ragione R."/>
            <person name="Hildebrand F."/>
            <person name="Pallen M.J."/>
        </authorList>
    </citation>
    <scope>NUCLEOTIDE SEQUENCE</scope>
    <source>
        <strain evidence="5">ChiGjej2B2-16831</strain>
    </source>
</reference>
<dbReference type="PROSITE" id="PS00356">
    <property type="entry name" value="HTH_LACI_1"/>
    <property type="match status" value="1"/>
</dbReference>
<dbReference type="GO" id="GO:0003700">
    <property type="term" value="F:DNA-binding transcription factor activity"/>
    <property type="evidence" value="ECO:0007669"/>
    <property type="project" value="TreeGrafter"/>
</dbReference>
<reference evidence="5" key="1">
    <citation type="submission" date="2020-10" db="EMBL/GenBank/DDBJ databases">
        <authorList>
            <person name="Gilroy R."/>
        </authorList>
    </citation>
    <scope>NUCLEOTIDE SEQUENCE</scope>
    <source>
        <strain evidence="5">ChiGjej2B2-16831</strain>
    </source>
</reference>
<evidence type="ECO:0000259" key="4">
    <source>
        <dbReference type="PROSITE" id="PS50932"/>
    </source>
</evidence>
<proteinExistence type="predicted"/>
<keyword evidence="3" id="KW-0804">Transcription</keyword>
<dbReference type="PANTHER" id="PTHR30146">
    <property type="entry name" value="LACI-RELATED TRANSCRIPTIONAL REPRESSOR"/>
    <property type="match status" value="1"/>
</dbReference>
<dbReference type="AlphaFoldDB" id="A0A9D1N403"/>
<dbReference type="InterPro" id="IPR010982">
    <property type="entry name" value="Lambda_DNA-bd_dom_sf"/>
</dbReference>
<gene>
    <name evidence="5" type="ORF">IAD24_06235</name>
</gene>
<comment type="caution">
    <text evidence="5">The sequence shown here is derived from an EMBL/GenBank/DDBJ whole genome shotgun (WGS) entry which is preliminary data.</text>
</comment>
<dbReference type="InterPro" id="IPR000843">
    <property type="entry name" value="HTH_LacI"/>
</dbReference>
<name>A0A9D1N403_9FIRM</name>
<protein>
    <submittedName>
        <fullName evidence="5">LacI family DNA-binding transcriptional regulator</fullName>
    </submittedName>
</protein>
<evidence type="ECO:0000313" key="6">
    <source>
        <dbReference type="Proteomes" id="UP000824128"/>
    </source>
</evidence>
<evidence type="ECO:0000256" key="1">
    <source>
        <dbReference type="ARBA" id="ARBA00023015"/>
    </source>
</evidence>
<evidence type="ECO:0000256" key="3">
    <source>
        <dbReference type="ARBA" id="ARBA00023163"/>
    </source>
</evidence>
<sequence length="69" mass="7801">MNIREIARLSGVSIATVSRVINTPQLVQEQTRARVEEAMRAAQYVPGRGGAHRGRRRAMLFLFNEADYN</sequence>
<dbReference type="GO" id="GO:0000976">
    <property type="term" value="F:transcription cis-regulatory region binding"/>
    <property type="evidence" value="ECO:0007669"/>
    <property type="project" value="TreeGrafter"/>
</dbReference>
<accession>A0A9D1N403</accession>
<feature type="domain" description="HTH lacI-type" evidence="4">
    <location>
        <begin position="1"/>
        <end position="54"/>
    </location>
</feature>
<dbReference type="SUPFAM" id="SSF47413">
    <property type="entry name" value="lambda repressor-like DNA-binding domains"/>
    <property type="match status" value="1"/>
</dbReference>
<dbReference type="Proteomes" id="UP000824128">
    <property type="component" value="Unassembled WGS sequence"/>
</dbReference>